<proteinExistence type="predicted"/>
<dbReference type="EMBL" id="CP031517">
    <property type="protein sequence ID" value="QOS41235.1"/>
    <property type="molecule type" value="Genomic_DNA"/>
</dbReference>
<protein>
    <submittedName>
        <fullName evidence="1">Uncharacterized protein</fullName>
    </submittedName>
</protein>
<organism evidence="1 2">
    <name type="scientific">Treponema rectale</name>
    <dbReference type="NCBI Taxonomy" id="744512"/>
    <lineage>
        <taxon>Bacteria</taxon>
        <taxon>Pseudomonadati</taxon>
        <taxon>Spirochaetota</taxon>
        <taxon>Spirochaetia</taxon>
        <taxon>Spirochaetales</taxon>
        <taxon>Treponemataceae</taxon>
        <taxon>Treponema</taxon>
    </lineage>
</organism>
<dbReference type="KEGG" id="trc:DYE49_07575"/>
<gene>
    <name evidence="1" type="ORF">DYE49_07575</name>
</gene>
<dbReference type="AlphaFoldDB" id="A0A7M1XQ99"/>
<accession>A0A7M1XQ99</accession>
<reference evidence="1 2" key="1">
    <citation type="submission" date="2018-08" db="EMBL/GenBank/DDBJ databases">
        <title>The first complete genome of Treponema rectale (CHPAT), a commensal spirochete of the bovine rectum.</title>
        <authorList>
            <person name="Staton G.J."/>
            <person name="Clegg S.R."/>
            <person name="Carter S.D."/>
            <person name="Radford A.D."/>
            <person name="Darby A."/>
            <person name="Hall N."/>
            <person name="Birtles R.J."/>
            <person name="Evans N.J."/>
        </authorList>
    </citation>
    <scope>NUCLEOTIDE SEQUENCE [LARGE SCALE GENOMIC DNA]</scope>
    <source>
        <strain evidence="1 2">CHPA</strain>
    </source>
</reference>
<dbReference type="Proteomes" id="UP000593591">
    <property type="component" value="Chromosome"/>
</dbReference>
<name>A0A7M1XQ99_9SPIR</name>
<sequence>MSSLTSGSCPKHPNGWCKGNHSPYQGSEKSKYFCRYCGSSASSISSLTSGSCPKHPNGWCKGTHVPSI</sequence>
<evidence type="ECO:0000313" key="1">
    <source>
        <dbReference type="EMBL" id="QOS41235.1"/>
    </source>
</evidence>
<evidence type="ECO:0000313" key="2">
    <source>
        <dbReference type="Proteomes" id="UP000593591"/>
    </source>
</evidence>